<sequence>MVSRALPGTPYFRRSSSLPSKPPAASSTPPAGADGAALPAGLDDRAGDPAVVYHEVDQRGVALQRRARVLADGLEEAGDQRAAPDVVVRRRFGAEPVGVQRPADRVAELGGGGHRQRLGRDVALAVEARLGRLAVVVGPRQRHELQVRVGLQVLDQRRAAADVGFLQLARGAIADHGAVVGERVLDGVVGAGAQQHRIAREPHAATAGIRRGATEFRGGLDQEHVEAFARRGVRAGHAAAARSRDQYVAFGRPVRGSQEAGVHQRRLPRRVHR</sequence>
<organism evidence="2 3">
    <name type="scientific">Mycobacterium indicus pranii (strain DSM 45239 / MTCC 9506)</name>
    <dbReference type="NCBI Taxonomy" id="1232724"/>
    <lineage>
        <taxon>Bacteria</taxon>
        <taxon>Bacillati</taxon>
        <taxon>Actinomycetota</taxon>
        <taxon>Actinomycetes</taxon>
        <taxon>Mycobacteriales</taxon>
        <taxon>Mycobacteriaceae</taxon>
        <taxon>Mycobacterium</taxon>
        <taxon>Mycobacterium avium complex (MAC)</taxon>
    </lineage>
</organism>
<dbReference type="KEGG" id="mid:MIP_06195"/>
<evidence type="ECO:0000256" key="1">
    <source>
        <dbReference type="SAM" id="MobiDB-lite"/>
    </source>
</evidence>
<dbReference type="AlphaFoldDB" id="J9WGN3"/>
<evidence type="ECO:0000313" key="3">
    <source>
        <dbReference type="Proteomes" id="UP000007329"/>
    </source>
</evidence>
<protein>
    <submittedName>
        <fullName evidence="2">Uncharacterized protein</fullName>
    </submittedName>
</protein>
<reference evidence="2 3" key="1">
    <citation type="journal article" date="2007" name="PLoS ONE">
        <title>Molecular analysis of a leprosy immunotherapeutic bacillus provides insights into Mycobacterium evolution.</title>
        <authorList>
            <person name="Ahmed N."/>
            <person name="Saini V."/>
            <person name="Raghuvanshi S."/>
            <person name="Khurana J.P."/>
            <person name="Tyagi A.K."/>
            <person name="Tyagi A.K."/>
            <person name="Hasnain S.E."/>
        </authorList>
    </citation>
    <scope>NUCLEOTIDE SEQUENCE [LARGE SCALE GENOMIC DNA]</scope>
    <source>
        <strain evidence="2">MTCC 9506</strain>
    </source>
</reference>
<gene>
    <name evidence="2" type="ORF">MIP_06195</name>
</gene>
<dbReference type="HOGENOM" id="CLU_1018705_0_0_11"/>
<feature type="region of interest" description="Disordered" evidence="1">
    <location>
        <begin position="1"/>
        <end position="43"/>
    </location>
</feature>
<evidence type="ECO:0000313" key="2">
    <source>
        <dbReference type="EMBL" id="AFS16170.1"/>
    </source>
</evidence>
<dbReference type="EMBL" id="CP002275">
    <property type="protein sequence ID" value="AFS16170.1"/>
    <property type="molecule type" value="Genomic_DNA"/>
</dbReference>
<feature type="compositionally biased region" description="Low complexity" evidence="1">
    <location>
        <begin position="15"/>
        <end position="41"/>
    </location>
</feature>
<reference evidence="2 3" key="2">
    <citation type="journal article" date="2012" name="Nucleic Acids Res.">
        <title>Massive gene acquisitions in Mycobacterium indicus pranii provide a perspective on mycobacterial evolution.</title>
        <authorList>
            <person name="Saini V."/>
            <person name="Raghuvanshi S."/>
            <person name="Khurana J.P."/>
            <person name="Ahmed N."/>
            <person name="Hasnain S.E."/>
            <person name="Tyagi A.K."/>
            <person name="Tyagi A.K."/>
        </authorList>
    </citation>
    <scope>NUCLEOTIDE SEQUENCE [LARGE SCALE GENOMIC DNA]</scope>
    <source>
        <strain evidence="3">DSM 45239 / MTCC 9506</strain>
    </source>
</reference>
<accession>J9WGN3</accession>
<name>J9WGN3_MYCIP</name>
<dbReference type="PATRIC" id="fig|1232724.3.peg.4212"/>
<proteinExistence type="predicted"/>
<dbReference type="Proteomes" id="UP000007329">
    <property type="component" value="Chromosome"/>
</dbReference>